<dbReference type="GO" id="GO:0003700">
    <property type="term" value="F:DNA-binding transcription factor activity"/>
    <property type="evidence" value="ECO:0007669"/>
    <property type="project" value="InterPro"/>
</dbReference>
<dbReference type="RefSeq" id="WP_130509069.1">
    <property type="nucleotide sequence ID" value="NZ_SHKY01000001.1"/>
</dbReference>
<proteinExistence type="predicted"/>
<dbReference type="EMBL" id="SHKY01000001">
    <property type="protein sequence ID" value="RZU50082.1"/>
    <property type="molecule type" value="Genomic_DNA"/>
</dbReference>
<name>A0A4Q7ZH05_9ACTN</name>
<keyword evidence="3" id="KW-0804">Transcription</keyword>
<evidence type="ECO:0000259" key="5">
    <source>
        <dbReference type="PROSITE" id="PS50987"/>
    </source>
</evidence>
<gene>
    <name evidence="6" type="ORF">EV385_1845</name>
</gene>
<dbReference type="InterPro" id="IPR036388">
    <property type="entry name" value="WH-like_DNA-bd_sf"/>
</dbReference>
<dbReference type="PANTHER" id="PTHR33154:SF33">
    <property type="entry name" value="TRANSCRIPTIONAL REPRESSOR SDPR"/>
    <property type="match status" value="1"/>
</dbReference>
<keyword evidence="2 6" id="KW-0238">DNA-binding</keyword>
<reference evidence="6 7" key="1">
    <citation type="submission" date="2019-02" db="EMBL/GenBank/DDBJ databases">
        <title>Sequencing the genomes of 1000 actinobacteria strains.</title>
        <authorList>
            <person name="Klenk H.-P."/>
        </authorList>
    </citation>
    <scope>NUCLEOTIDE SEQUENCE [LARGE SCALE GENOMIC DNA]</scope>
    <source>
        <strain evidence="6 7">DSM 45162</strain>
    </source>
</reference>
<dbReference type="PANTHER" id="PTHR33154">
    <property type="entry name" value="TRANSCRIPTIONAL REGULATOR, ARSR FAMILY"/>
    <property type="match status" value="1"/>
</dbReference>
<evidence type="ECO:0000256" key="1">
    <source>
        <dbReference type="ARBA" id="ARBA00023015"/>
    </source>
</evidence>
<organism evidence="6 7">
    <name type="scientific">Krasilnikovia cinnamomea</name>
    <dbReference type="NCBI Taxonomy" id="349313"/>
    <lineage>
        <taxon>Bacteria</taxon>
        <taxon>Bacillati</taxon>
        <taxon>Actinomycetota</taxon>
        <taxon>Actinomycetes</taxon>
        <taxon>Micromonosporales</taxon>
        <taxon>Micromonosporaceae</taxon>
        <taxon>Krasilnikovia</taxon>
    </lineage>
</organism>
<keyword evidence="7" id="KW-1185">Reference proteome</keyword>
<dbReference type="Gene3D" id="1.10.10.10">
    <property type="entry name" value="Winged helix-like DNA-binding domain superfamily/Winged helix DNA-binding domain"/>
    <property type="match status" value="1"/>
</dbReference>
<evidence type="ECO:0000256" key="3">
    <source>
        <dbReference type="ARBA" id="ARBA00023163"/>
    </source>
</evidence>
<sequence length="140" mass="15248">MHAFDVLGDPIRRRILELLADGEQTSGAVTEVIRAEFGVSQPAVSQHLRVLRDNGFATVRAAGARRLYTVDGAGLRQVDAWLGPFRRFWTPHLAAMATEVARGRRTRRLAAERAPVEGVPSQTDGTARTTESDVPGVSDD</sequence>
<dbReference type="OrthoDB" id="9806976at2"/>
<dbReference type="InterPro" id="IPR011991">
    <property type="entry name" value="ArsR-like_HTH"/>
</dbReference>
<keyword evidence="1" id="KW-0805">Transcription regulation</keyword>
<dbReference type="SMART" id="SM00418">
    <property type="entry name" value="HTH_ARSR"/>
    <property type="match status" value="1"/>
</dbReference>
<feature type="region of interest" description="Disordered" evidence="4">
    <location>
        <begin position="104"/>
        <end position="140"/>
    </location>
</feature>
<feature type="compositionally biased region" description="Polar residues" evidence="4">
    <location>
        <begin position="120"/>
        <end position="129"/>
    </location>
</feature>
<evidence type="ECO:0000256" key="2">
    <source>
        <dbReference type="ARBA" id="ARBA00023125"/>
    </source>
</evidence>
<dbReference type="GO" id="GO:0003677">
    <property type="term" value="F:DNA binding"/>
    <property type="evidence" value="ECO:0007669"/>
    <property type="project" value="UniProtKB-KW"/>
</dbReference>
<dbReference type="NCBIfam" id="NF033788">
    <property type="entry name" value="HTH_metalloreg"/>
    <property type="match status" value="1"/>
</dbReference>
<comment type="caution">
    <text evidence="6">The sequence shown here is derived from an EMBL/GenBank/DDBJ whole genome shotgun (WGS) entry which is preliminary data.</text>
</comment>
<accession>A0A4Q7ZH05</accession>
<dbReference type="CDD" id="cd00090">
    <property type="entry name" value="HTH_ARSR"/>
    <property type="match status" value="1"/>
</dbReference>
<protein>
    <submittedName>
        <fullName evidence="6">DNA-binding transcriptional ArsR family regulator</fullName>
    </submittedName>
</protein>
<evidence type="ECO:0000313" key="7">
    <source>
        <dbReference type="Proteomes" id="UP000292564"/>
    </source>
</evidence>
<dbReference type="Proteomes" id="UP000292564">
    <property type="component" value="Unassembled WGS sequence"/>
</dbReference>
<evidence type="ECO:0000256" key="4">
    <source>
        <dbReference type="SAM" id="MobiDB-lite"/>
    </source>
</evidence>
<dbReference type="Pfam" id="PF01022">
    <property type="entry name" value="HTH_5"/>
    <property type="match status" value="1"/>
</dbReference>
<dbReference type="InterPro" id="IPR051081">
    <property type="entry name" value="HTH_MetalResp_TranReg"/>
</dbReference>
<feature type="domain" description="HTH arsR-type" evidence="5">
    <location>
        <begin position="1"/>
        <end position="108"/>
    </location>
</feature>
<dbReference type="PROSITE" id="PS50987">
    <property type="entry name" value="HTH_ARSR_2"/>
    <property type="match status" value="1"/>
</dbReference>
<dbReference type="InterPro" id="IPR001845">
    <property type="entry name" value="HTH_ArsR_DNA-bd_dom"/>
</dbReference>
<dbReference type="PRINTS" id="PR00778">
    <property type="entry name" value="HTHARSR"/>
</dbReference>
<dbReference type="InterPro" id="IPR036390">
    <property type="entry name" value="WH_DNA-bd_sf"/>
</dbReference>
<dbReference type="SUPFAM" id="SSF46785">
    <property type="entry name" value="Winged helix' DNA-binding domain"/>
    <property type="match status" value="1"/>
</dbReference>
<dbReference type="AlphaFoldDB" id="A0A4Q7ZH05"/>
<evidence type="ECO:0000313" key="6">
    <source>
        <dbReference type="EMBL" id="RZU50082.1"/>
    </source>
</evidence>